<name>S3J5B1_MICAE</name>
<reference evidence="1 2" key="1">
    <citation type="journal article" date="2013" name="Genome Announc.">
        <title>Draft Genome Sequence of the Brazilian Toxic Bloom-Forming Cyanobacterium Microcystis aeruginosa Strain SPC777.</title>
        <authorList>
            <person name="Fiore M.F."/>
            <person name="Alvarenga D.O."/>
            <person name="Varani A.M."/>
            <person name="Hoff-Risseti C."/>
            <person name="Crespim E."/>
            <person name="Ramos R.T."/>
            <person name="Silva A."/>
            <person name="Schaker P.D."/>
            <person name="Heck K."/>
            <person name="Rigonato J."/>
            <person name="Schneider M.P."/>
        </authorList>
    </citation>
    <scope>NUCLEOTIDE SEQUENCE [LARGE SCALE GENOMIC DNA]</scope>
    <source>
        <strain evidence="2">SPC 777</strain>
    </source>
</reference>
<dbReference type="SUPFAM" id="SSF53335">
    <property type="entry name" value="S-adenosyl-L-methionine-dependent methyltransferases"/>
    <property type="match status" value="1"/>
</dbReference>
<dbReference type="Gene3D" id="3.40.50.150">
    <property type="entry name" value="Vaccinia Virus protein VP39"/>
    <property type="match status" value="1"/>
</dbReference>
<dbReference type="PATRIC" id="fig|482300.6.peg.3900"/>
<protein>
    <recommendedName>
        <fullName evidence="3">O-methyltransferase</fullName>
    </recommendedName>
</protein>
<dbReference type="EMBL" id="ASZQ01000242">
    <property type="protein sequence ID" value="EPF19856.1"/>
    <property type="molecule type" value="Genomic_DNA"/>
</dbReference>
<proteinExistence type="predicted"/>
<evidence type="ECO:0008006" key="3">
    <source>
        <dbReference type="Google" id="ProtNLM"/>
    </source>
</evidence>
<dbReference type="RefSeq" id="WP_016516352.1">
    <property type="nucleotide sequence ID" value="NZ_ASZQ01000242.1"/>
</dbReference>
<accession>S3J5B1</accession>
<evidence type="ECO:0000313" key="1">
    <source>
        <dbReference type="EMBL" id="EPF19856.1"/>
    </source>
</evidence>
<dbReference type="AlphaFoldDB" id="S3J5B1"/>
<organism evidence="1 2">
    <name type="scientific">Microcystis aeruginosa SPC777</name>
    <dbReference type="NCBI Taxonomy" id="482300"/>
    <lineage>
        <taxon>Bacteria</taxon>
        <taxon>Bacillati</taxon>
        <taxon>Cyanobacteriota</taxon>
        <taxon>Cyanophyceae</taxon>
        <taxon>Oscillatoriophycideae</taxon>
        <taxon>Chroococcales</taxon>
        <taxon>Microcystaceae</taxon>
        <taxon>Microcystis</taxon>
    </lineage>
</organism>
<dbReference type="Proteomes" id="UP000014617">
    <property type="component" value="Unassembled WGS sequence"/>
</dbReference>
<dbReference type="Pfam" id="PF13578">
    <property type="entry name" value="Methyltransf_24"/>
    <property type="match status" value="1"/>
</dbReference>
<dbReference type="InterPro" id="IPR029063">
    <property type="entry name" value="SAM-dependent_MTases_sf"/>
</dbReference>
<comment type="caution">
    <text evidence="1">The sequence shown here is derived from an EMBL/GenBank/DDBJ whole genome shotgun (WGS) entry which is preliminary data.</text>
</comment>
<sequence length="259" mass="30015">MSFKSLIERLNYLHEFSAIPYFIQIPSLLLGIPKEPTKLHVSQCIEQAMSANIIEALHYFLPQQFLDHLEEQKLLERESFRLGYQLLLYLLVRKYKPDVFVETGVARGVTSAYILCAMRENARGHLYSIDLPAKLACTESDTSGNKQIYQLADGQIHHDYEVGYLVPEYLKDSWTLILGDARQELPQLLDKLGQVDIFLHDSLHTYDHMMLEYQTAYPHIVEGGLLLSDDVLWNRAFYDFCKNQEKKPIIYRTLGILSK</sequence>
<gene>
    <name evidence="1" type="ORF">MAESPC_03502</name>
</gene>
<evidence type="ECO:0000313" key="2">
    <source>
        <dbReference type="Proteomes" id="UP000014617"/>
    </source>
</evidence>